<protein>
    <recommendedName>
        <fullName evidence="6">Zn(2)-C6 fungal-type domain-containing protein</fullName>
    </recommendedName>
</protein>
<keyword evidence="3" id="KW-0804">Transcription</keyword>
<keyword evidence="8" id="KW-1185">Reference proteome</keyword>
<feature type="compositionally biased region" description="Pro residues" evidence="5">
    <location>
        <begin position="101"/>
        <end position="110"/>
    </location>
</feature>
<feature type="compositionally biased region" description="Pro residues" evidence="5">
    <location>
        <begin position="131"/>
        <end position="142"/>
    </location>
</feature>
<feature type="region of interest" description="Disordered" evidence="5">
    <location>
        <begin position="1"/>
        <end position="20"/>
    </location>
</feature>
<keyword evidence="2" id="KW-0238">DNA-binding</keyword>
<proteinExistence type="predicted"/>
<dbReference type="GO" id="GO:0045944">
    <property type="term" value="P:positive regulation of transcription by RNA polymerase II"/>
    <property type="evidence" value="ECO:0007669"/>
    <property type="project" value="TreeGrafter"/>
</dbReference>
<evidence type="ECO:0000256" key="3">
    <source>
        <dbReference type="ARBA" id="ARBA00023163"/>
    </source>
</evidence>
<dbReference type="Proteomes" id="UP000037696">
    <property type="component" value="Unassembled WGS sequence"/>
</dbReference>
<name>A0A0M8P8J7_9EURO</name>
<dbReference type="PANTHER" id="PTHR31644:SF2">
    <property type="entry name" value="TRANSCRIPTIONAL ACTIVATOR ARO80-RELATED"/>
    <property type="match status" value="1"/>
</dbReference>
<dbReference type="InterPro" id="IPR052780">
    <property type="entry name" value="AAA_Catabolism_Regulators"/>
</dbReference>
<dbReference type="STRING" id="229535.A0A0M8P8J7"/>
<keyword evidence="4" id="KW-0539">Nucleus</keyword>
<feature type="compositionally biased region" description="Basic and acidic residues" evidence="5">
    <location>
        <begin position="831"/>
        <end position="864"/>
    </location>
</feature>
<evidence type="ECO:0000256" key="4">
    <source>
        <dbReference type="ARBA" id="ARBA00023242"/>
    </source>
</evidence>
<reference evidence="7 8" key="1">
    <citation type="submission" date="2015-08" db="EMBL/GenBank/DDBJ databases">
        <title>Genome sequencing of Penicillium nordicum.</title>
        <authorList>
            <person name="Nguyen H.D."/>
            <person name="Seifert K.A."/>
        </authorList>
    </citation>
    <scope>NUCLEOTIDE SEQUENCE [LARGE SCALE GENOMIC DNA]</scope>
    <source>
        <strain evidence="7 8">DAOMC 185683</strain>
    </source>
</reference>
<feature type="compositionally biased region" description="Low complexity" evidence="5">
    <location>
        <begin position="227"/>
        <end position="244"/>
    </location>
</feature>
<dbReference type="AlphaFoldDB" id="A0A0M8P8J7"/>
<dbReference type="FunFam" id="4.10.240.10:FF:000012">
    <property type="entry name" value="C6 transcription factor"/>
    <property type="match status" value="1"/>
</dbReference>
<dbReference type="Pfam" id="PF00172">
    <property type="entry name" value="Zn_clus"/>
    <property type="match status" value="1"/>
</dbReference>
<feature type="region of interest" description="Disordered" evidence="5">
    <location>
        <begin position="831"/>
        <end position="908"/>
    </location>
</feature>
<feature type="compositionally biased region" description="Basic and acidic residues" evidence="5">
    <location>
        <begin position="467"/>
        <end position="489"/>
    </location>
</feature>
<evidence type="ECO:0000256" key="2">
    <source>
        <dbReference type="ARBA" id="ARBA00023125"/>
    </source>
</evidence>
<dbReference type="PROSITE" id="PS50048">
    <property type="entry name" value="ZN2_CY6_FUNGAL_2"/>
    <property type="match status" value="1"/>
</dbReference>
<dbReference type="GO" id="GO:0003677">
    <property type="term" value="F:DNA binding"/>
    <property type="evidence" value="ECO:0007669"/>
    <property type="project" value="UniProtKB-KW"/>
</dbReference>
<evidence type="ECO:0000313" key="8">
    <source>
        <dbReference type="Proteomes" id="UP000037696"/>
    </source>
</evidence>
<evidence type="ECO:0000256" key="1">
    <source>
        <dbReference type="ARBA" id="ARBA00023015"/>
    </source>
</evidence>
<dbReference type="PANTHER" id="PTHR31644">
    <property type="entry name" value="TRANSCRIPTIONAL ACTIVATOR ARO80-RELATED"/>
    <property type="match status" value="1"/>
</dbReference>
<dbReference type="InterPro" id="IPR036864">
    <property type="entry name" value="Zn2-C6_fun-type_DNA-bd_sf"/>
</dbReference>
<accession>A0A0M8P8J7</accession>
<dbReference type="GO" id="GO:0008270">
    <property type="term" value="F:zinc ion binding"/>
    <property type="evidence" value="ECO:0007669"/>
    <property type="project" value="InterPro"/>
</dbReference>
<feature type="region of interest" description="Disordered" evidence="5">
    <location>
        <begin position="1010"/>
        <end position="1029"/>
    </location>
</feature>
<keyword evidence="1" id="KW-0805">Transcription regulation</keyword>
<gene>
    <name evidence="7" type="ORF">ACN38_g1538</name>
</gene>
<evidence type="ECO:0000256" key="5">
    <source>
        <dbReference type="SAM" id="MobiDB-lite"/>
    </source>
</evidence>
<sequence length="1029" mass="113750">MGDNNTVYSKAESDAHHRRGYQACDPCRKRKVKCDLGSVDNPRPPPCVRCRRESKRCEFSATRRKRKTSDAEEDEVEAAAILHRDKRMMIGEVAKNESPVEGPPFAPSDPPQFNHQAALAQQRWSEAPAPAALPAPPAPAPPAQRYMPSVPTSRAPTYPVSERPVPPSYGGPPMMNRTAVELLSPAITNTHDALHLLSEAAGRTEDLNRQSLENRLAARQSVSSFNSGPSPLPQGSSPRSLGGSFVRTPRSGMSMGGSTYYPAGASGPVDPQIADPGPQRDSPVNNPPPEPTYIDAIRAWSRLRFVRAGWLTVEEGMDYVEYYYEHLAPMSPVVIPDFSNPSTHRTLLTDEPVLAVTILTIASRHLKPKGDGANTRAFYIHDRLWAYLRSMIERLFWGQEKFDAGTSGIGRPRSLDLSSSMSGKGSVGGQLRSLGTVEAMLLLTEWHPRNLHFPPGDDENSLLDTDPQTHSRADNPLDHDGEHTSKGSEGRVAFQKWLEPAWRSDRMSWMLLSTAQALAFELGVFDPKGDAKVANEPLSEQTRKRRLRRLILVFITHSSGRLGIPSMLPLPQWGQDITPTSADANDADANLDRMQDCWISISKIVYQANHLLFASSDQTMDLIRSGRYREQIDRFQPYLREFRQQLDSVNLSPAMRSVLLIELEYTRLYINSLALQAVVDRWTTMSNESAQSHSQTQNGQPALGSSNSSNSWFQTLNELYRVNEHYIQEVIDSSRKILQTVLDGLVPEGRLRHAPIRTFFRILSGMIFILKTFTLGAREDDVRVSLDLQDRTVEALRNYVVDDVHLSNTVARLLELLTSSIRTRFLRFAPHDRGADGEGHDRTSVPDSRTRSPSREHSTTRRDGPSTPWSANQGHDTTSAGLGYADTPAAGHPMGSGHDPLANIPAQPINSSNLNVSFMPPPPSVYHNYYDSNSTFPTNDMDRSSPNHVASSQTMGDSHHPTSGALPDWFALPLDQFFNSSTGVVDQGLGGTGPMLGEFDMLEVLLNEGYDGNTNGEGETGAGLSSQYL</sequence>
<feature type="region of interest" description="Disordered" evidence="5">
    <location>
        <begin position="97"/>
        <end position="173"/>
    </location>
</feature>
<dbReference type="EMBL" id="LHQQ01000015">
    <property type="protein sequence ID" value="KOS47506.1"/>
    <property type="molecule type" value="Genomic_DNA"/>
</dbReference>
<comment type="caution">
    <text evidence="7">The sequence shown here is derived from an EMBL/GenBank/DDBJ whole genome shotgun (WGS) entry which is preliminary data.</text>
</comment>
<organism evidence="7 8">
    <name type="scientific">Penicillium nordicum</name>
    <dbReference type="NCBI Taxonomy" id="229535"/>
    <lineage>
        <taxon>Eukaryota</taxon>
        <taxon>Fungi</taxon>
        <taxon>Dikarya</taxon>
        <taxon>Ascomycota</taxon>
        <taxon>Pezizomycotina</taxon>
        <taxon>Eurotiomycetes</taxon>
        <taxon>Eurotiomycetidae</taxon>
        <taxon>Eurotiales</taxon>
        <taxon>Aspergillaceae</taxon>
        <taxon>Penicillium</taxon>
    </lineage>
</organism>
<dbReference type="PROSITE" id="PS00463">
    <property type="entry name" value="ZN2_CY6_FUNGAL_1"/>
    <property type="match status" value="1"/>
</dbReference>
<feature type="compositionally biased region" description="Polar residues" evidence="5">
    <location>
        <begin position="946"/>
        <end position="956"/>
    </location>
</feature>
<dbReference type="CDD" id="cd00067">
    <property type="entry name" value="GAL4"/>
    <property type="match status" value="1"/>
</dbReference>
<dbReference type="InterPro" id="IPR001138">
    <property type="entry name" value="Zn2Cys6_DnaBD"/>
</dbReference>
<dbReference type="OrthoDB" id="2262349at2759"/>
<dbReference type="SMART" id="SM00066">
    <property type="entry name" value="GAL4"/>
    <property type="match status" value="1"/>
</dbReference>
<dbReference type="Gene3D" id="4.10.240.10">
    <property type="entry name" value="Zn(2)-C6 fungal-type DNA-binding domain"/>
    <property type="match status" value="1"/>
</dbReference>
<feature type="region of interest" description="Disordered" evidence="5">
    <location>
        <begin position="220"/>
        <end position="290"/>
    </location>
</feature>
<feature type="compositionally biased region" description="Polar residues" evidence="5">
    <location>
        <begin position="867"/>
        <end position="880"/>
    </location>
</feature>
<feature type="region of interest" description="Disordered" evidence="5">
    <location>
        <begin position="936"/>
        <end position="962"/>
    </location>
</feature>
<feature type="region of interest" description="Disordered" evidence="5">
    <location>
        <begin position="454"/>
        <end position="490"/>
    </location>
</feature>
<dbReference type="GO" id="GO:0000981">
    <property type="term" value="F:DNA-binding transcription factor activity, RNA polymerase II-specific"/>
    <property type="evidence" value="ECO:0007669"/>
    <property type="project" value="InterPro"/>
</dbReference>
<dbReference type="GO" id="GO:0009074">
    <property type="term" value="P:aromatic amino acid family catabolic process"/>
    <property type="evidence" value="ECO:0007669"/>
    <property type="project" value="TreeGrafter"/>
</dbReference>
<evidence type="ECO:0000259" key="6">
    <source>
        <dbReference type="PROSITE" id="PS50048"/>
    </source>
</evidence>
<dbReference type="GO" id="GO:0005634">
    <property type="term" value="C:nucleus"/>
    <property type="evidence" value="ECO:0007669"/>
    <property type="project" value="TreeGrafter"/>
</dbReference>
<dbReference type="SUPFAM" id="SSF57701">
    <property type="entry name" value="Zn2/Cys6 DNA-binding domain"/>
    <property type="match status" value="1"/>
</dbReference>
<feature type="domain" description="Zn(2)-C6 fungal-type" evidence="6">
    <location>
        <begin position="23"/>
        <end position="59"/>
    </location>
</feature>
<evidence type="ECO:0000313" key="7">
    <source>
        <dbReference type="EMBL" id="KOS47506.1"/>
    </source>
</evidence>